<feature type="transmembrane region" description="Helical" evidence="1">
    <location>
        <begin position="102"/>
        <end position="124"/>
    </location>
</feature>
<dbReference type="KEGG" id="ccha:ELD05_06910"/>
<keyword evidence="1" id="KW-1133">Transmembrane helix</keyword>
<feature type="transmembrane region" description="Helical" evidence="1">
    <location>
        <begin position="224"/>
        <end position="244"/>
    </location>
</feature>
<evidence type="ECO:0000256" key="1">
    <source>
        <dbReference type="SAM" id="Phobius"/>
    </source>
</evidence>
<gene>
    <name evidence="2" type="ORF">ELD05_06910</name>
</gene>
<feature type="transmembrane region" description="Helical" evidence="1">
    <location>
        <begin position="159"/>
        <end position="187"/>
    </location>
</feature>
<accession>A0A3T0D5S2</accession>
<reference evidence="2 3" key="1">
    <citation type="submission" date="2018-12" db="EMBL/GenBank/DDBJ databases">
        <title>Genome sequence from the cellulolytic species, Caldicellulosiruptor changbaiensis.</title>
        <authorList>
            <person name="Blumer-Schuette S.E."/>
            <person name="Mendoza C."/>
        </authorList>
    </citation>
    <scope>NUCLEOTIDE SEQUENCE [LARGE SCALE GENOMIC DNA]</scope>
    <source>
        <strain evidence="2 3">CBS-Z</strain>
    </source>
</reference>
<name>A0A3T0D5S2_9FIRM</name>
<dbReference type="AlphaFoldDB" id="A0A3T0D5S2"/>
<protein>
    <recommendedName>
        <fullName evidence="4">UDP-N-acetylmuramyl pentapeptide phosphotransferase</fullName>
    </recommendedName>
</protein>
<proteinExistence type="predicted"/>
<keyword evidence="1" id="KW-0472">Membrane</keyword>
<evidence type="ECO:0008006" key="4">
    <source>
        <dbReference type="Google" id="ProtNLM"/>
    </source>
</evidence>
<evidence type="ECO:0000313" key="3">
    <source>
        <dbReference type="Proteomes" id="UP000282930"/>
    </source>
</evidence>
<keyword evidence="3" id="KW-1185">Reference proteome</keyword>
<dbReference type="EMBL" id="CP034791">
    <property type="protein sequence ID" value="AZT90394.1"/>
    <property type="molecule type" value="Genomic_DNA"/>
</dbReference>
<organism evidence="2 3">
    <name type="scientific">Caldicellulosiruptor changbaiensis</name>
    <dbReference type="NCBI Taxonomy" id="1222016"/>
    <lineage>
        <taxon>Bacteria</taxon>
        <taxon>Bacillati</taxon>
        <taxon>Bacillota</taxon>
        <taxon>Bacillota incertae sedis</taxon>
        <taxon>Caldicellulosiruptorales</taxon>
        <taxon>Caldicellulosiruptoraceae</taxon>
        <taxon>Caldicellulosiruptor</taxon>
    </lineage>
</organism>
<feature type="transmembrane region" description="Helical" evidence="1">
    <location>
        <begin position="59"/>
        <end position="81"/>
    </location>
</feature>
<keyword evidence="1" id="KW-0812">Transmembrane</keyword>
<evidence type="ECO:0000313" key="2">
    <source>
        <dbReference type="EMBL" id="AZT90394.1"/>
    </source>
</evidence>
<feature type="transmembrane region" description="Helical" evidence="1">
    <location>
        <begin position="33"/>
        <end position="53"/>
    </location>
</feature>
<sequence>MSILTEILFLYVSVVYFKKKERLLKQNYKGKKIPCGIGIVLGFVLTFYTFFIYCYVSKINFLVIGLSFLAISAVGFIDDIFGDNKSKGFKGHIKRLLKEHELSTGLLKMIVIPFVLFAGSLYLTEDILKTVLYTVFGSLSVNLFNLFDLRPGRCIKALFVFLVLFGFFINWSPFYISLLILLVPIFIGDIKEVYMLGDAGSNLIGYIFFVIISKLYNISVNNVVIWIALFVVAALNLASEYISFSEVIEKNKILKYIDGLGRKN</sequence>
<feature type="transmembrane region" description="Helical" evidence="1">
    <location>
        <begin position="193"/>
        <end position="212"/>
    </location>
</feature>
<dbReference type="Proteomes" id="UP000282930">
    <property type="component" value="Chromosome"/>
</dbReference>